<comment type="similarity">
    <text evidence="1">Belongs to the LysR transcriptional regulatory family.</text>
</comment>
<dbReference type="PANTHER" id="PTHR30537:SF72">
    <property type="entry name" value="LYSR FAMILY TRANSCRIPTIONAL REGULATOR"/>
    <property type="match status" value="1"/>
</dbReference>
<evidence type="ECO:0000256" key="2">
    <source>
        <dbReference type="ARBA" id="ARBA00023015"/>
    </source>
</evidence>
<dbReference type="OrthoDB" id="9110639at2"/>
<dbReference type="Gene3D" id="1.10.10.10">
    <property type="entry name" value="Winged helix-like DNA-binding domain superfamily/Winged helix DNA-binding domain"/>
    <property type="match status" value="1"/>
</dbReference>
<name>A0A4D6X7Q3_PSEPU</name>
<evidence type="ECO:0000313" key="7">
    <source>
        <dbReference type="Proteomes" id="UP000298551"/>
    </source>
</evidence>
<dbReference type="InterPro" id="IPR000847">
    <property type="entry name" value="LysR_HTH_N"/>
</dbReference>
<reference evidence="7" key="1">
    <citation type="submission" date="2019-04" db="EMBL/GenBank/DDBJ databases">
        <title>Genome sequence of Pseudomonas putida 1290, an auxin catabolizing strain.</title>
        <authorList>
            <person name="Laird T.S."/>
            <person name="Leveau J.H.J."/>
        </authorList>
    </citation>
    <scope>NUCLEOTIDE SEQUENCE [LARGE SCALE GENOMIC DNA]</scope>
    <source>
        <strain evidence="7">1290</strain>
    </source>
</reference>
<proteinExistence type="inferred from homology"/>
<dbReference type="EMBL" id="CP039371">
    <property type="protein sequence ID" value="QCI12009.1"/>
    <property type="molecule type" value="Genomic_DNA"/>
</dbReference>
<dbReference type="Pfam" id="PF00126">
    <property type="entry name" value="HTH_1"/>
    <property type="match status" value="1"/>
</dbReference>
<keyword evidence="3" id="KW-0238">DNA-binding</keyword>
<dbReference type="CDD" id="cd08476">
    <property type="entry name" value="PBP2_CrgA_like_7"/>
    <property type="match status" value="1"/>
</dbReference>
<dbReference type="Proteomes" id="UP000298551">
    <property type="component" value="Chromosome"/>
</dbReference>
<dbReference type="InterPro" id="IPR058163">
    <property type="entry name" value="LysR-type_TF_proteobact-type"/>
</dbReference>
<feature type="domain" description="HTH lysR-type" evidence="5">
    <location>
        <begin position="1"/>
        <end position="59"/>
    </location>
</feature>
<dbReference type="PROSITE" id="PS50931">
    <property type="entry name" value="HTH_LYSR"/>
    <property type="match status" value="1"/>
</dbReference>
<dbReference type="PANTHER" id="PTHR30537">
    <property type="entry name" value="HTH-TYPE TRANSCRIPTIONAL REGULATOR"/>
    <property type="match status" value="1"/>
</dbReference>
<dbReference type="RefSeq" id="WP_136914170.1">
    <property type="nucleotide sequence ID" value="NZ_CP039371.1"/>
</dbReference>
<keyword evidence="4" id="KW-0804">Transcription</keyword>
<dbReference type="SUPFAM" id="SSF53850">
    <property type="entry name" value="Periplasmic binding protein-like II"/>
    <property type="match status" value="1"/>
</dbReference>
<sequence length="303" mass="34028">MDSLSGFVVFNRVAETRSFVAAGQSLGISASAVGKRVARLESRLGVRLFHRSTRSITLTAEGMLFLERSRRILAEIEATEQELSQASETPSGRLRISLPQVTGLVMPALADFMALYPQIELDLEFTDRMVDIVGEGFDVVMRGGQPQDSRLKAKFLGHFQHCLVASPAYLEERGTPLHPRDLAGHTCLHYRFPSNGKLETWPLRQDHPEQAYDIPISMVCNHVETRICFAINNRGITCLPNFAVRRELTAGTLVSVLDEFIERRGSFYLLWPSGRQVPPKLRVFIDFMLERVFADRPVSHTGS</sequence>
<dbReference type="Pfam" id="PF03466">
    <property type="entry name" value="LysR_substrate"/>
    <property type="match status" value="1"/>
</dbReference>
<evidence type="ECO:0000259" key="5">
    <source>
        <dbReference type="PROSITE" id="PS50931"/>
    </source>
</evidence>
<accession>A0A4D6X7Q3</accession>
<evidence type="ECO:0000256" key="3">
    <source>
        <dbReference type="ARBA" id="ARBA00023125"/>
    </source>
</evidence>
<evidence type="ECO:0000256" key="4">
    <source>
        <dbReference type="ARBA" id="ARBA00023163"/>
    </source>
</evidence>
<dbReference type="GO" id="GO:0003700">
    <property type="term" value="F:DNA-binding transcription factor activity"/>
    <property type="evidence" value="ECO:0007669"/>
    <property type="project" value="InterPro"/>
</dbReference>
<dbReference type="AlphaFoldDB" id="A0A4D6X7Q3"/>
<organism evidence="6 7">
    <name type="scientific">Pseudomonas putida</name>
    <name type="common">Arthrobacter siderocapsulatus</name>
    <dbReference type="NCBI Taxonomy" id="303"/>
    <lineage>
        <taxon>Bacteria</taxon>
        <taxon>Pseudomonadati</taxon>
        <taxon>Pseudomonadota</taxon>
        <taxon>Gammaproteobacteria</taxon>
        <taxon>Pseudomonadales</taxon>
        <taxon>Pseudomonadaceae</taxon>
        <taxon>Pseudomonas</taxon>
    </lineage>
</organism>
<dbReference type="InterPro" id="IPR005119">
    <property type="entry name" value="LysR_subst-bd"/>
</dbReference>
<dbReference type="GO" id="GO:0043565">
    <property type="term" value="F:sequence-specific DNA binding"/>
    <property type="evidence" value="ECO:0007669"/>
    <property type="project" value="TreeGrafter"/>
</dbReference>
<dbReference type="SUPFAM" id="SSF46785">
    <property type="entry name" value="Winged helix' DNA-binding domain"/>
    <property type="match status" value="1"/>
</dbReference>
<dbReference type="GO" id="GO:0006351">
    <property type="term" value="P:DNA-templated transcription"/>
    <property type="evidence" value="ECO:0007669"/>
    <property type="project" value="TreeGrafter"/>
</dbReference>
<keyword evidence="2" id="KW-0805">Transcription regulation</keyword>
<evidence type="ECO:0000256" key="1">
    <source>
        <dbReference type="ARBA" id="ARBA00009437"/>
    </source>
</evidence>
<dbReference type="InterPro" id="IPR036390">
    <property type="entry name" value="WH_DNA-bd_sf"/>
</dbReference>
<dbReference type="InterPro" id="IPR036388">
    <property type="entry name" value="WH-like_DNA-bd_sf"/>
</dbReference>
<evidence type="ECO:0000313" key="6">
    <source>
        <dbReference type="EMBL" id="QCI12009.1"/>
    </source>
</evidence>
<dbReference type="Gene3D" id="3.40.190.290">
    <property type="match status" value="1"/>
</dbReference>
<protein>
    <submittedName>
        <fullName evidence="6">LysR family transcriptional regulator</fullName>
    </submittedName>
</protein>
<gene>
    <name evidence="6" type="ORF">E6B08_11865</name>
</gene>
<dbReference type="FunFam" id="1.10.10.10:FF:000001">
    <property type="entry name" value="LysR family transcriptional regulator"/>
    <property type="match status" value="1"/>
</dbReference>